<dbReference type="InterPro" id="IPR046348">
    <property type="entry name" value="SIS_dom_sf"/>
</dbReference>
<dbReference type="GO" id="GO:0006047">
    <property type="term" value="P:UDP-N-acetylglucosamine metabolic process"/>
    <property type="evidence" value="ECO:0007669"/>
    <property type="project" value="TreeGrafter"/>
</dbReference>
<name>A0A1G9BQP8_9GAMM</name>
<feature type="domain" description="SIS" evidence="12">
    <location>
        <begin position="466"/>
        <end position="607"/>
    </location>
</feature>
<dbReference type="PANTHER" id="PTHR10937:SF0">
    <property type="entry name" value="GLUTAMINE--FRUCTOSE-6-PHOSPHATE TRANSAMINASE (ISOMERIZING)"/>
    <property type="match status" value="1"/>
</dbReference>
<dbReference type="InterPro" id="IPR001347">
    <property type="entry name" value="SIS_dom"/>
</dbReference>
<evidence type="ECO:0000256" key="8">
    <source>
        <dbReference type="ARBA" id="ARBA00022737"/>
    </source>
</evidence>
<dbReference type="InterPro" id="IPR005855">
    <property type="entry name" value="GFAT"/>
</dbReference>
<dbReference type="GO" id="GO:0005829">
    <property type="term" value="C:cytosol"/>
    <property type="evidence" value="ECO:0007669"/>
    <property type="project" value="TreeGrafter"/>
</dbReference>
<dbReference type="GO" id="GO:0005975">
    <property type="term" value="P:carbohydrate metabolic process"/>
    <property type="evidence" value="ECO:0007669"/>
    <property type="project" value="UniProtKB-UniRule"/>
</dbReference>
<keyword evidence="8" id="KW-0677">Repeat</keyword>
<evidence type="ECO:0000259" key="11">
    <source>
        <dbReference type="PROSITE" id="PS51278"/>
    </source>
</evidence>
<dbReference type="EMBL" id="FNFH01000004">
    <property type="protein sequence ID" value="SDK41808.1"/>
    <property type="molecule type" value="Genomic_DNA"/>
</dbReference>
<dbReference type="FunFam" id="3.60.20.10:FF:000006">
    <property type="entry name" value="Glutamine--fructose-6-phosphate aminotransferase [isomerizing]"/>
    <property type="match status" value="1"/>
</dbReference>
<evidence type="ECO:0000256" key="6">
    <source>
        <dbReference type="ARBA" id="ARBA00022576"/>
    </source>
</evidence>
<evidence type="ECO:0000256" key="2">
    <source>
        <dbReference type="ARBA" id="ARBA00004496"/>
    </source>
</evidence>
<gene>
    <name evidence="10" type="primary">glmS</name>
    <name evidence="13" type="ORF">SAMN05216212_2332</name>
</gene>
<dbReference type="Proteomes" id="UP000199305">
    <property type="component" value="Unassembled WGS sequence"/>
</dbReference>
<proteinExistence type="inferred from homology"/>
<feature type="domain" description="SIS" evidence="12">
    <location>
        <begin position="293"/>
        <end position="439"/>
    </location>
</feature>
<evidence type="ECO:0000313" key="14">
    <source>
        <dbReference type="Proteomes" id="UP000199305"/>
    </source>
</evidence>
<dbReference type="PANTHER" id="PTHR10937">
    <property type="entry name" value="GLUCOSAMINE--FRUCTOSE-6-PHOSPHATE AMINOTRANSFERASE, ISOMERIZING"/>
    <property type="match status" value="1"/>
</dbReference>
<organism evidence="13 14">
    <name type="scientific">Microbulbifer yueqingensis</name>
    <dbReference type="NCBI Taxonomy" id="658219"/>
    <lineage>
        <taxon>Bacteria</taxon>
        <taxon>Pseudomonadati</taxon>
        <taxon>Pseudomonadota</taxon>
        <taxon>Gammaproteobacteria</taxon>
        <taxon>Cellvibrionales</taxon>
        <taxon>Microbulbiferaceae</taxon>
        <taxon>Microbulbifer</taxon>
    </lineage>
</organism>
<dbReference type="CDD" id="cd05008">
    <property type="entry name" value="SIS_GlmS_GlmD_1"/>
    <property type="match status" value="1"/>
</dbReference>
<dbReference type="GO" id="GO:0004360">
    <property type="term" value="F:glutamine-fructose-6-phosphate transaminase (isomerizing) activity"/>
    <property type="evidence" value="ECO:0007669"/>
    <property type="project" value="UniProtKB-UniRule"/>
</dbReference>
<dbReference type="NCBIfam" id="NF001484">
    <property type="entry name" value="PRK00331.1"/>
    <property type="match status" value="1"/>
</dbReference>
<comment type="subunit">
    <text evidence="10">Homodimer.</text>
</comment>
<evidence type="ECO:0000259" key="12">
    <source>
        <dbReference type="PROSITE" id="PS51464"/>
    </source>
</evidence>
<dbReference type="CDD" id="cd00714">
    <property type="entry name" value="GFAT"/>
    <property type="match status" value="1"/>
</dbReference>
<dbReference type="FunFam" id="3.40.50.10490:FF:000001">
    <property type="entry name" value="Glutamine--fructose-6-phosphate aminotransferase [isomerizing]"/>
    <property type="match status" value="1"/>
</dbReference>
<dbReference type="NCBIfam" id="TIGR01135">
    <property type="entry name" value="glmS"/>
    <property type="match status" value="1"/>
</dbReference>
<dbReference type="InterPro" id="IPR029055">
    <property type="entry name" value="Ntn_hydrolases_N"/>
</dbReference>
<dbReference type="GO" id="GO:0097367">
    <property type="term" value="F:carbohydrate derivative binding"/>
    <property type="evidence" value="ECO:0007669"/>
    <property type="project" value="InterPro"/>
</dbReference>
<dbReference type="CDD" id="cd05009">
    <property type="entry name" value="SIS_GlmS_GlmD_2"/>
    <property type="match status" value="1"/>
</dbReference>
<dbReference type="GO" id="GO:0006002">
    <property type="term" value="P:fructose 6-phosphate metabolic process"/>
    <property type="evidence" value="ECO:0007669"/>
    <property type="project" value="TreeGrafter"/>
</dbReference>
<dbReference type="SUPFAM" id="SSF53697">
    <property type="entry name" value="SIS domain"/>
    <property type="match status" value="1"/>
</dbReference>
<dbReference type="GO" id="GO:0006487">
    <property type="term" value="P:protein N-linked glycosylation"/>
    <property type="evidence" value="ECO:0007669"/>
    <property type="project" value="TreeGrafter"/>
</dbReference>
<dbReference type="InterPro" id="IPR017932">
    <property type="entry name" value="GATase_2_dom"/>
</dbReference>
<dbReference type="InterPro" id="IPR035490">
    <property type="entry name" value="GlmS/FrlB_SIS"/>
</dbReference>
<dbReference type="PROSITE" id="PS51278">
    <property type="entry name" value="GATASE_TYPE_2"/>
    <property type="match status" value="1"/>
</dbReference>
<comment type="catalytic activity">
    <reaction evidence="1 10">
        <text>D-fructose 6-phosphate + L-glutamine = D-glucosamine 6-phosphate + L-glutamate</text>
        <dbReference type="Rhea" id="RHEA:13237"/>
        <dbReference type="ChEBI" id="CHEBI:29985"/>
        <dbReference type="ChEBI" id="CHEBI:58359"/>
        <dbReference type="ChEBI" id="CHEBI:58725"/>
        <dbReference type="ChEBI" id="CHEBI:61527"/>
        <dbReference type="EC" id="2.6.1.16"/>
    </reaction>
</comment>
<accession>A0A1G9BQP8</accession>
<evidence type="ECO:0000256" key="10">
    <source>
        <dbReference type="HAMAP-Rule" id="MF_00164"/>
    </source>
</evidence>
<evidence type="ECO:0000256" key="9">
    <source>
        <dbReference type="ARBA" id="ARBA00022962"/>
    </source>
</evidence>
<dbReference type="Gene3D" id="3.60.20.10">
    <property type="entry name" value="Glutamine Phosphoribosylpyrophosphate, subunit 1, domain 1"/>
    <property type="match status" value="1"/>
</dbReference>
<dbReference type="SUPFAM" id="SSF56235">
    <property type="entry name" value="N-terminal nucleophile aminohydrolases (Ntn hydrolases)"/>
    <property type="match status" value="1"/>
</dbReference>
<dbReference type="PROSITE" id="PS51464">
    <property type="entry name" value="SIS"/>
    <property type="match status" value="2"/>
</dbReference>
<dbReference type="STRING" id="658219.SAMN05216212_2332"/>
<dbReference type="HAMAP" id="MF_00164">
    <property type="entry name" value="GlmS"/>
    <property type="match status" value="1"/>
</dbReference>
<sequence>MKIKKEVNMCGIVGALAQRNVNEILLEGLRRLEYRGYDSAGVCLVDGEQQLQLRKSQGKVADLEARLHDNPAAGRLGIAHTRWATHGVPSDHNSHPHVSGQIALVHNGIIENYRDLRARLLGLGYEFASDTDTETVVHLIHSLTNEGMTLLEAVTAATAELEGAYAIGVISADEPQTLVCARSGSPLVIGVGIEENFIASDPMALRQVTDRFVFLEEGDVAQVSLEGIAVFDQHGEEVSRPVHKLDGGHDAADKGRYRHFMQKEIFEQPEVVKATLAGRIGAHTVLPEALGARANEILPEVKQVQIVACGTSYHAGLVARYWLEDWAGIPCAVEVASEIRYRKTAVRPGTLFVTISQSGETADTLAALRQAKELGYLASMTICNVPNSSLVRESELSLMTEAGPEIGVASTKAFTTQLVALQLFCIALAKANGMPADKEAELVGALHQLPELMEDFTGLDQLVKATSEAFAEKHHTLFLGRGVEYPIALEGALKLKEISYIHAEAYPAGELKHGPLALVDADMPVVVVAPNNELLEKLKSNLQEVRARGGELFVFASPRAGFASEPGVTVVEVPDAPDSLAPILYTVPLQLLSYHVALLKGTDVDQPRNLAKSVTVE</sequence>
<keyword evidence="14" id="KW-1185">Reference proteome</keyword>
<dbReference type="AlphaFoldDB" id="A0A1G9BQP8"/>
<keyword evidence="5 10" id="KW-0963">Cytoplasm</keyword>
<keyword evidence="7 10" id="KW-0808">Transferase</keyword>
<evidence type="ECO:0000313" key="13">
    <source>
        <dbReference type="EMBL" id="SDK41808.1"/>
    </source>
</evidence>
<keyword evidence="6 10" id="KW-0032">Aminotransferase</keyword>
<evidence type="ECO:0000256" key="4">
    <source>
        <dbReference type="ARBA" id="ARBA00016090"/>
    </source>
</evidence>
<dbReference type="Pfam" id="PF13522">
    <property type="entry name" value="GATase_6"/>
    <property type="match status" value="1"/>
</dbReference>
<feature type="domain" description="Glutamine amidotransferase type-2" evidence="11">
    <location>
        <begin position="10"/>
        <end position="226"/>
    </location>
</feature>
<dbReference type="InterPro" id="IPR047084">
    <property type="entry name" value="GFAT_N"/>
</dbReference>
<comment type="function">
    <text evidence="10">Catalyzes the first step in hexosamine metabolism, converting fructose-6P into glucosamine-6P using glutamine as a nitrogen source.</text>
</comment>
<dbReference type="Gene3D" id="3.40.50.10490">
    <property type="entry name" value="Glucose-6-phosphate isomerase like protein, domain 1"/>
    <property type="match status" value="2"/>
</dbReference>
<protein>
    <recommendedName>
        <fullName evidence="4 10">Glutamine--fructose-6-phosphate aminotransferase [isomerizing]</fullName>
        <ecNumber evidence="3 10">2.6.1.16</ecNumber>
    </recommendedName>
    <alternativeName>
        <fullName evidence="10">D-fructose-6-phosphate amidotransferase</fullName>
    </alternativeName>
    <alternativeName>
        <fullName evidence="10">GFAT</fullName>
    </alternativeName>
    <alternativeName>
        <fullName evidence="10">Glucosamine-6-phosphate synthase</fullName>
    </alternativeName>
    <alternativeName>
        <fullName evidence="10">Hexosephosphate aminotransferase</fullName>
    </alternativeName>
    <alternativeName>
        <fullName evidence="10">L-glutamine--D-fructose-6-phosphate amidotransferase</fullName>
    </alternativeName>
</protein>
<feature type="active site" description="Nucleophile; for GATase activity" evidence="10">
    <location>
        <position position="10"/>
    </location>
</feature>
<dbReference type="InterPro" id="IPR035466">
    <property type="entry name" value="GlmS/AgaS_SIS"/>
</dbReference>
<reference evidence="14" key="1">
    <citation type="submission" date="2016-10" db="EMBL/GenBank/DDBJ databases">
        <authorList>
            <person name="Varghese N."/>
            <person name="Submissions S."/>
        </authorList>
    </citation>
    <scope>NUCLEOTIDE SEQUENCE [LARGE SCALE GENOMIC DNA]</scope>
    <source>
        <strain evidence="14">CGMCC 1.10658</strain>
    </source>
</reference>
<comment type="subcellular location">
    <subcellularLocation>
        <location evidence="2 10">Cytoplasm</location>
    </subcellularLocation>
</comment>
<evidence type="ECO:0000256" key="1">
    <source>
        <dbReference type="ARBA" id="ARBA00001031"/>
    </source>
</evidence>
<feature type="initiator methionine" description="Removed" evidence="10">
    <location>
        <position position="9"/>
    </location>
</feature>
<dbReference type="Pfam" id="PF01380">
    <property type="entry name" value="SIS"/>
    <property type="match status" value="2"/>
</dbReference>
<keyword evidence="9" id="KW-0315">Glutamine amidotransferase</keyword>
<feature type="active site" description="For Fru-6P isomerization activity" evidence="10">
    <location>
        <position position="612"/>
    </location>
</feature>
<evidence type="ECO:0000256" key="7">
    <source>
        <dbReference type="ARBA" id="ARBA00022679"/>
    </source>
</evidence>
<dbReference type="EC" id="2.6.1.16" evidence="3 10"/>
<evidence type="ECO:0000256" key="5">
    <source>
        <dbReference type="ARBA" id="ARBA00022490"/>
    </source>
</evidence>
<evidence type="ECO:0000256" key="3">
    <source>
        <dbReference type="ARBA" id="ARBA00012916"/>
    </source>
</evidence>